<dbReference type="WBParaSite" id="PgR009X_g156_t11">
    <property type="protein sequence ID" value="PgR009X_g156_t11"/>
    <property type="gene ID" value="PgR009X_g156"/>
</dbReference>
<name>A0A915AIU0_PARUN</name>
<proteinExistence type="predicted"/>
<evidence type="ECO:0000313" key="1">
    <source>
        <dbReference type="Proteomes" id="UP000887569"/>
    </source>
</evidence>
<reference evidence="2" key="1">
    <citation type="submission" date="2022-11" db="UniProtKB">
        <authorList>
            <consortium name="WormBaseParasite"/>
        </authorList>
    </citation>
    <scope>IDENTIFICATION</scope>
</reference>
<sequence>MGRNPILNRGALQRSYTALCSQEEDIICAPPIEENLVSGRWSCSVVMYERFKLCSNIRIVCCCEGFCLYMNGR</sequence>
<protein>
    <submittedName>
        <fullName evidence="2">Protein SMG9</fullName>
    </submittedName>
</protein>
<evidence type="ECO:0000313" key="2">
    <source>
        <dbReference type="WBParaSite" id="PgR009X_g156_t11"/>
    </source>
</evidence>
<keyword evidence="1" id="KW-1185">Reference proteome</keyword>
<dbReference type="Proteomes" id="UP000887569">
    <property type="component" value="Unplaced"/>
</dbReference>
<dbReference type="AlphaFoldDB" id="A0A915AIU0"/>
<accession>A0A915AIU0</accession>
<organism evidence="1 2">
    <name type="scientific">Parascaris univalens</name>
    <name type="common">Nematode worm</name>
    <dbReference type="NCBI Taxonomy" id="6257"/>
    <lineage>
        <taxon>Eukaryota</taxon>
        <taxon>Metazoa</taxon>
        <taxon>Ecdysozoa</taxon>
        <taxon>Nematoda</taxon>
        <taxon>Chromadorea</taxon>
        <taxon>Rhabditida</taxon>
        <taxon>Spirurina</taxon>
        <taxon>Ascaridomorpha</taxon>
        <taxon>Ascaridoidea</taxon>
        <taxon>Ascarididae</taxon>
        <taxon>Parascaris</taxon>
    </lineage>
</organism>